<dbReference type="SUPFAM" id="SSF64307">
    <property type="entry name" value="SirA-like"/>
    <property type="match status" value="1"/>
</dbReference>
<dbReference type="EMBL" id="FPHI01000019">
    <property type="protein sequence ID" value="SFV59424.1"/>
    <property type="molecule type" value="Genomic_DNA"/>
</dbReference>
<name>A0A1W1C100_9ZZZZ</name>
<gene>
    <name evidence="2" type="ORF">MNB_SV-3-1471</name>
</gene>
<sequence>MSFNEMSNLKKVSLDARELEHPKPLELAMKILRELDEENYFYMIHRKNPIPLLDLAAEQNFQVLSKEDNKGEWHILICQNPSINLSELLRV</sequence>
<dbReference type="AlphaFoldDB" id="A0A1W1C100"/>
<proteinExistence type="predicted"/>
<dbReference type="InterPro" id="IPR018720">
    <property type="entry name" value="DUF2249"/>
</dbReference>
<evidence type="ECO:0000313" key="2">
    <source>
        <dbReference type="EMBL" id="SFV59424.1"/>
    </source>
</evidence>
<dbReference type="Pfam" id="PF10006">
    <property type="entry name" value="DUF2249"/>
    <property type="match status" value="1"/>
</dbReference>
<accession>A0A1W1C100</accession>
<evidence type="ECO:0000259" key="1">
    <source>
        <dbReference type="Pfam" id="PF10006"/>
    </source>
</evidence>
<dbReference type="InterPro" id="IPR036868">
    <property type="entry name" value="TusA-like_sf"/>
</dbReference>
<organism evidence="2">
    <name type="scientific">hydrothermal vent metagenome</name>
    <dbReference type="NCBI Taxonomy" id="652676"/>
    <lineage>
        <taxon>unclassified sequences</taxon>
        <taxon>metagenomes</taxon>
        <taxon>ecological metagenomes</taxon>
    </lineage>
</organism>
<reference evidence="2" key="1">
    <citation type="submission" date="2016-10" db="EMBL/GenBank/DDBJ databases">
        <authorList>
            <person name="de Groot N.N."/>
        </authorList>
    </citation>
    <scope>NUCLEOTIDE SEQUENCE</scope>
</reference>
<protein>
    <recommendedName>
        <fullName evidence="1">DUF2249 domain-containing protein</fullName>
    </recommendedName>
</protein>
<feature type="domain" description="DUF2249" evidence="1">
    <location>
        <begin position="14"/>
        <end position="77"/>
    </location>
</feature>